<feature type="transmembrane region" description="Helical" evidence="2">
    <location>
        <begin position="776"/>
        <end position="797"/>
    </location>
</feature>
<name>B4D5H1_9BACT</name>
<feature type="domain" description="Transglutaminase-like" evidence="3">
    <location>
        <begin position="339"/>
        <end position="408"/>
    </location>
</feature>
<evidence type="ECO:0000259" key="3">
    <source>
        <dbReference type="SMART" id="SM00460"/>
    </source>
</evidence>
<evidence type="ECO:0000256" key="1">
    <source>
        <dbReference type="SAM" id="MobiDB-lite"/>
    </source>
</evidence>
<dbReference type="InterPro" id="IPR038765">
    <property type="entry name" value="Papain-like_cys_pep_sf"/>
</dbReference>
<dbReference type="InterPro" id="IPR002931">
    <property type="entry name" value="Transglutaminase-like"/>
</dbReference>
<dbReference type="InterPro" id="IPR024618">
    <property type="entry name" value="DUF3857"/>
</dbReference>
<keyword evidence="2" id="KW-1133">Transmembrane helix</keyword>
<dbReference type="Proteomes" id="UP000005824">
    <property type="component" value="Unassembled WGS sequence"/>
</dbReference>
<organism evidence="4 5">
    <name type="scientific">Chthoniobacter flavus Ellin428</name>
    <dbReference type="NCBI Taxonomy" id="497964"/>
    <lineage>
        <taxon>Bacteria</taxon>
        <taxon>Pseudomonadati</taxon>
        <taxon>Verrucomicrobiota</taxon>
        <taxon>Spartobacteria</taxon>
        <taxon>Chthoniobacterales</taxon>
        <taxon>Chthoniobacteraceae</taxon>
        <taxon>Chthoniobacter</taxon>
    </lineage>
</organism>
<dbReference type="SUPFAM" id="SSF54001">
    <property type="entry name" value="Cysteine proteinases"/>
    <property type="match status" value="1"/>
</dbReference>
<feature type="region of interest" description="Disordered" evidence="1">
    <location>
        <begin position="1"/>
        <end position="23"/>
    </location>
</feature>
<dbReference type="SMART" id="SM00460">
    <property type="entry name" value="TGc"/>
    <property type="match status" value="1"/>
</dbReference>
<gene>
    <name evidence="4" type="ORF">CfE428DRAFT_4160</name>
</gene>
<feature type="compositionally biased region" description="Basic and acidic residues" evidence="1">
    <location>
        <begin position="708"/>
        <end position="736"/>
    </location>
</feature>
<dbReference type="Gene3D" id="3.10.620.30">
    <property type="match status" value="1"/>
</dbReference>
<evidence type="ECO:0000256" key="2">
    <source>
        <dbReference type="SAM" id="Phobius"/>
    </source>
</evidence>
<reference evidence="4 5" key="1">
    <citation type="journal article" date="2011" name="J. Bacteriol.">
        <title>Genome sequence of Chthoniobacter flavus Ellin428, an aerobic heterotrophic soil bacterium.</title>
        <authorList>
            <person name="Kant R."/>
            <person name="van Passel M.W."/>
            <person name="Palva A."/>
            <person name="Lucas S."/>
            <person name="Lapidus A."/>
            <person name="Glavina Del Rio T."/>
            <person name="Dalin E."/>
            <person name="Tice H."/>
            <person name="Bruce D."/>
            <person name="Goodwin L."/>
            <person name="Pitluck S."/>
            <person name="Larimer F.W."/>
            <person name="Land M.L."/>
            <person name="Hauser L."/>
            <person name="Sangwan P."/>
            <person name="de Vos W.M."/>
            <person name="Janssen P.H."/>
            <person name="Smidt H."/>
        </authorList>
    </citation>
    <scope>NUCLEOTIDE SEQUENCE [LARGE SCALE GENOMIC DNA]</scope>
    <source>
        <strain evidence="4 5">Ellin428</strain>
    </source>
</reference>
<dbReference type="RefSeq" id="WP_006981484.1">
    <property type="nucleotide sequence ID" value="NZ_ABVL01000013.1"/>
</dbReference>
<dbReference type="Pfam" id="PF12969">
    <property type="entry name" value="DUF3857"/>
    <property type="match status" value="1"/>
</dbReference>
<evidence type="ECO:0000313" key="4">
    <source>
        <dbReference type="EMBL" id="EDY18376.1"/>
    </source>
</evidence>
<dbReference type="InParanoid" id="B4D5H1"/>
<accession>B4D5H1</accession>
<evidence type="ECO:0000313" key="5">
    <source>
        <dbReference type="Proteomes" id="UP000005824"/>
    </source>
</evidence>
<feature type="compositionally biased region" description="Basic residues" evidence="1">
    <location>
        <begin position="760"/>
        <end position="770"/>
    </location>
</feature>
<proteinExistence type="predicted"/>
<protein>
    <submittedName>
        <fullName evidence="4">Transglutaminase domain protein</fullName>
    </submittedName>
</protein>
<dbReference type="EMBL" id="ABVL01000013">
    <property type="protein sequence ID" value="EDY18376.1"/>
    <property type="molecule type" value="Genomic_DNA"/>
</dbReference>
<dbReference type="AlphaFoldDB" id="B4D5H1"/>
<keyword evidence="2" id="KW-0812">Transmembrane</keyword>
<keyword evidence="2" id="KW-0472">Membrane</keyword>
<dbReference type="STRING" id="497964.CfE428DRAFT_4160"/>
<dbReference type="eggNOG" id="COG1305">
    <property type="taxonomic scope" value="Bacteria"/>
</dbReference>
<dbReference type="Pfam" id="PF01841">
    <property type="entry name" value="Transglut_core"/>
    <property type="match status" value="1"/>
</dbReference>
<keyword evidence="5" id="KW-1185">Reference proteome</keyword>
<sequence length="800" mass="90385">MDSTFVPPAVPDYSPGLAAPTPEPAPAAEIGTVSLIPPHVLERIAIGPVESWIVERPIDLEARKEDGSNPVYLLDAQHDAELQGSYHRHVQRLDTTKAVSEASQWRLNFDPATERLFIHTLIVRRGERVAENAKPERLRVLQREEGLESQTLNGRLTVVVLLEDVRAGDILDISFTIHSQNRIFPTHFARLVTIPNWTLRDFHLTVRFPTGRPMRWKSNDEKLTPMIGEEAEATEWSWHLHDQAGREPERNVPGWHFQHRWIQLTDFTSWAEVVSGVVAAWREDLQNPEVLHLVESIAAEVAPPALRAERALTYLQDDIRNLSDSTEFGGQNPTSPGVILKRGFGDCKDKSFAAVHLLRLLGIPARPVLVNTDLRQTVEEFLPTPNVFNHAIVEFEIDGRRRWLDTTQTLQGGSVLSRPMAQFRLGLPLGPGVEDLESIPTDESSDRTELKETFYLDTTGRSSTLRVQVIATGRDAEKWRRGLAHDGVEVFARQREFFYQQLFPGAHRLGKVEWHDDRENNELVFGEAFELRSVLFPIVSGEERAFLFRFRAHAIQAVLGLFESGRRRHPWEMPFPCRVRHTIEIESSGLPLNLVRPAQVDAKAFRFSCHGQQRPGFASITFLAQILADHVPTWEFEVHKQKIGEVWPSTIMTGQLPPSSVVPWKARSHENLLPRRGTRATSSSPQSPDEAGLSALPIEAAPALTSRAQRERGNLVPREEKSGRASEPTHGRDRGPVLRPNPSATPPPLPDSALRESSSRRRRGSRRRHRRQEHGILFWIGTIIGGFILLAMLHFLLHAK</sequence>
<comment type="caution">
    <text evidence="4">The sequence shown here is derived from an EMBL/GenBank/DDBJ whole genome shotgun (WGS) entry which is preliminary data.</text>
</comment>
<feature type="region of interest" description="Disordered" evidence="1">
    <location>
        <begin position="671"/>
        <end position="770"/>
    </location>
</feature>
<dbReference type="Gene3D" id="2.60.40.3140">
    <property type="match status" value="1"/>
</dbReference>